<dbReference type="Pfam" id="PF08279">
    <property type="entry name" value="HTH_11"/>
    <property type="match status" value="1"/>
</dbReference>
<comment type="caution">
    <text evidence="3">The sequence shown here is derived from an EMBL/GenBank/DDBJ whole genome shotgun (WGS) entry which is preliminary data.</text>
</comment>
<dbReference type="InterPro" id="IPR013196">
    <property type="entry name" value="HTH_11"/>
</dbReference>
<proteinExistence type="predicted"/>
<dbReference type="Proteomes" id="UP000585363">
    <property type="component" value="Unassembled WGS sequence"/>
</dbReference>
<feature type="domain" description="WYL" evidence="2">
    <location>
        <begin position="137"/>
        <end position="201"/>
    </location>
</feature>
<evidence type="ECO:0000259" key="1">
    <source>
        <dbReference type="Pfam" id="PF08279"/>
    </source>
</evidence>
<dbReference type="AlphaFoldDB" id="A0A848MHE2"/>
<evidence type="ECO:0000313" key="3">
    <source>
        <dbReference type="EMBL" id="NMP26571.1"/>
    </source>
</evidence>
<dbReference type="Gene3D" id="1.10.10.10">
    <property type="entry name" value="Winged helix-like DNA-binding domain superfamily/Winged helix DNA-binding domain"/>
    <property type="match status" value="1"/>
</dbReference>
<evidence type="ECO:0000259" key="2">
    <source>
        <dbReference type="Pfam" id="PF13280"/>
    </source>
</evidence>
<name>A0A848MHE2_9GAMM</name>
<feature type="domain" description="Helix-turn-helix type 11" evidence="1">
    <location>
        <begin position="6"/>
        <end position="58"/>
    </location>
</feature>
<keyword evidence="4" id="KW-1185">Reference proteome</keyword>
<dbReference type="InterPro" id="IPR051534">
    <property type="entry name" value="CBASS_pafABC_assoc_protein"/>
</dbReference>
<organism evidence="3 4">
    <name type="scientific">Rouxiella aceris</name>
    <dbReference type="NCBI Taxonomy" id="2703884"/>
    <lineage>
        <taxon>Bacteria</taxon>
        <taxon>Pseudomonadati</taxon>
        <taxon>Pseudomonadota</taxon>
        <taxon>Gammaproteobacteria</taxon>
        <taxon>Enterobacterales</taxon>
        <taxon>Yersiniaceae</taxon>
        <taxon>Rouxiella</taxon>
    </lineage>
</organism>
<reference evidence="3 4" key="2">
    <citation type="submission" date="2020-06" db="EMBL/GenBank/DDBJ databases">
        <title>Polyphasic characterization of a Rahnella strain isolated from tree sap.</title>
        <authorList>
            <person name="Kim I.S."/>
        </authorList>
    </citation>
    <scope>NUCLEOTIDE SEQUENCE [LARGE SCALE GENOMIC DNA]</scope>
    <source>
        <strain evidence="3 4">SAP-1</strain>
    </source>
</reference>
<dbReference type="PROSITE" id="PS52050">
    <property type="entry name" value="WYL"/>
    <property type="match status" value="1"/>
</dbReference>
<dbReference type="InterPro" id="IPR036390">
    <property type="entry name" value="WH_DNA-bd_sf"/>
</dbReference>
<dbReference type="Pfam" id="PF13280">
    <property type="entry name" value="WYL"/>
    <property type="match status" value="1"/>
</dbReference>
<sequence length="254" mass="28078">MRKADRLFQVVNLIRVHQPITAKNLAMRLGVSIRTIYRYIDDLSLGGIPIYGEPGVGYAMHKNFELPPLALNHNELEVLALSLDMLSTSVGGKVQVAAQALLAKIEAASPLSSRTTSEKKIFSMTATPQAEQTASWEVINAAIQLNAAVCITYLSLKGKTSIRKIFPLGLFYWGGKWTVGAWCCIRETYRDFRVDRILDIQAIPNSTCQITRATLADYKRHQALTWETMFLEPTDKTVSVSTVHSGVSSTTQGS</sequence>
<accession>A0A848MHE2</accession>
<dbReference type="EMBL" id="JAADJU010000003">
    <property type="protein sequence ID" value="NMP26571.1"/>
    <property type="molecule type" value="Genomic_DNA"/>
</dbReference>
<dbReference type="SUPFAM" id="SSF46785">
    <property type="entry name" value="Winged helix' DNA-binding domain"/>
    <property type="match status" value="1"/>
</dbReference>
<dbReference type="InterPro" id="IPR026881">
    <property type="entry name" value="WYL_dom"/>
</dbReference>
<dbReference type="PANTHER" id="PTHR34580">
    <property type="match status" value="1"/>
</dbReference>
<dbReference type="PANTHER" id="PTHR34580:SF3">
    <property type="entry name" value="PROTEIN PAFB"/>
    <property type="match status" value="1"/>
</dbReference>
<evidence type="ECO:0000313" key="4">
    <source>
        <dbReference type="Proteomes" id="UP000585363"/>
    </source>
</evidence>
<gene>
    <name evidence="3" type="ORF">GW590_06780</name>
</gene>
<protein>
    <submittedName>
        <fullName evidence="3">YafY family transcriptional regulator</fullName>
    </submittedName>
</protein>
<reference evidence="3 4" key="1">
    <citation type="submission" date="2020-01" db="EMBL/GenBank/DDBJ databases">
        <authorList>
            <person name="Lee S.D."/>
        </authorList>
    </citation>
    <scope>NUCLEOTIDE SEQUENCE [LARGE SCALE GENOMIC DNA]</scope>
    <source>
        <strain evidence="3 4">SAP-1</strain>
    </source>
</reference>
<dbReference type="RefSeq" id="WP_169402271.1">
    <property type="nucleotide sequence ID" value="NZ_JAADJU010000003.1"/>
</dbReference>
<dbReference type="InterPro" id="IPR036388">
    <property type="entry name" value="WH-like_DNA-bd_sf"/>
</dbReference>